<evidence type="ECO:0000256" key="1">
    <source>
        <dbReference type="PROSITE-ProRule" id="PRU00409"/>
    </source>
</evidence>
<evidence type="ECO:0000313" key="7">
    <source>
        <dbReference type="EMBL" id="MBU9712952.1"/>
    </source>
</evidence>
<dbReference type="GO" id="GO:0003998">
    <property type="term" value="F:acylphosphatase activity"/>
    <property type="evidence" value="ECO:0007669"/>
    <property type="project" value="UniProtKB-EC"/>
</dbReference>
<proteinExistence type="inferred from homology"/>
<dbReference type="PANTHER" id="PTHR21621:SF0">
    <property type="entry name" value="BETA-CITRYLGLUTAMATE SYNTHASE B-RELATED"/>
    <property type="match status" value="1"/>
</dbReference>
<sequence>MNNKPSITLPHLTNDIVSSARKTKLCAYSVALEGWRRGLKLKWHTVDYEAYNEMITFGVNPPGRLYSLSSTERTHYFFRTRGDKVTNDAVVIGSDKDETKLYLSRAGVPVPKGKKFLKEDPDEVIMNFAETLEFPLVLKPTSGSLGNGVVTNIKDMVGLKKAISYVRYDLEYHEVILERYVPGEEYRVYVVGNNVVAAYNRLPANIIGDGSHTIEELIELKNLERKKNARLFSCLIEIDNEVLDFIQSSGYTLESIPEKGEKILLREKTNVSAGGDPIDVTDNLPNELKEIAINAVKAIPGLHHGGVDIIVDIEKPIENSAVVIELNPTAQIGGILFPMKGRARDIPKAIIDYYFPETIGINAGKSKFYFDFNTVLEPLSSRSAVEVEVQNAPMGKVYVKKYIVAGFVQRVGFHQWLRKEALDRGLHGFINKLSNDNIEIVVAGTDKETVKNFREVIKMSSKAEIKKITIESYREPLKVGFEIYEGYNPAILRSVESTIRKMEKDLLKLDKQKIKFEKEKEKIVKSRTWQLMISVRKMWRFFHIK</sequence>
<feature type="coiled-coil region" evidence="4">
    <location>
        <begin position="492"/>
        <end position="519"/>
    </location>
</feature>
<evidence type="ECO:0000256" key="3">
    <source>
        <dbReference type="RuleBase" id="RU004168"/>
    </source>
</evidence>
<dbReference type="PROSITE" id="PS50975">
    <property type="entry name" value="ATP_GRASP"/>
    <property type="match status" value="1"/>
</dbReference>
<dbReference type="InterPro" id="IPR003806">
    <property type="entry name" value="ATP-grasp_PylC-type"/>
</dbReference>
<protein>
    <submittedName>
        <fullName evidence="7">Acylphosphatase</fullName>
        <ecNumber evidence="7">3.6.1.7</ecNumber>
    </submittedName>
</protein>
<dbReference type="Pfam" id="PF00708">
    <property type="entry name" value="Acylphosphatase"/>
    <property type="match status" value="1"/>
</dbReference>
<evidence type="ECO:0000259" key="6">
    <source>
        <dbReference type="PROSITE" id="PS51160"/>
    </source>
</evidence>
<dbReference type="PROSITE" id="PS51160">
    <property type="entry name" value="ACYLPHOSPHATASE_3"/>
    <property type="match status" value="1"/>
</dbReference>
<comment type="similarity">
    <text evidence="3">Belongs to the acylphosphatase family.</text>
</comment>
<comment type="caution">
    <text evidence="7">The sequence shown here is derived from an EMBL/GenBank/DDBJ whole genome shotgun (WGS) entry which is preliminary data.</text>
</comment>
<dbReference type="InterPro" id="IPR011761">
    <property type="entry name" value="ATP-grasp"/>
</dbReference>
<organism evidence="7 8">
    <name type="scientific">Evansella tamaricis</name>
    <dbReference type="NCBI Taxonomy" id="2069301"/>
    <lineage>
        <taxon>Bacteria</taxon>
        <taxon>Bacillati</taxon>
        <taxon>Bacillota</taxon>
        <taxon>Bacilli</taxon>
        <taxon>Bacillales</taxon>
        <taxon>Bacillaceae</taxon>
        <taxon>Evansella</taxon>
    </lineage>
</organism>
<gene>
    <name evidence="7" type="ORF">KS419_14575</name>
</gene>
<reference evidence="7 8" key="1">
    <citation type="submission" date="2021-06" db="EMBL/GenBank/DDBJ databases">
        <title>Bacillus sp. RD4P76, an endophyte from a halophyte.</title>
        <authorList>
            <person name="Sun J.-Q."/>
        </authorList>
    </citation>
    <scope>NUCLEOTIDE SEQUENCE [LARGE SCALE GENOMIC DNA]</scope>
    <source>
        <strain evidence="7 8">CGMCC 1.15917</strain>
    </source>
</reference>
<dbReference type="RefSeq" id="WP_217067126.1">
    <property type="nucleotide sequence ID" value="NZ_JAHQCS010000118.1"/>
</dbReference>
<feature type="domain" description="ATP-grasp" evidence="5">
    <location>
        <begin position="100"/>
        <end position="355"/>
    </location>
</feature>
<keyword evidence="4" id="KW-0175">Coiled coil</keyword>
<feature type="domain" description="Acylphosphatase-like" evidence="6">
    <location>
        <begin position="399"/>
        <end position="485"/>
    </location>
</feature>
<evidence type="ECO:0000256" key="4">
    <source>
        <dbReference type="SAM" id="Coils"/>
    </source>
</evidence>
<comment type="caution">
    <text evidence="2">Lacks conserved residue(s) required for the propagation of feature annotation.</text>
</comment>
<evidence type="ECO:0000259" key="5">
    <source>
        <dbReference type="PROSITE" id="PS50975"/>
    </source>
</evidence>
<dbReference type="EMBL" id="JAHQCS010000118">
    <property type="protein sequence ID" value="MBU9712952.1"/>
    <property type="molecule type" value="Genomic_DNA"/>
</dbReference>
<keyword evidence="7" id="KW-0378">Hydrolase</keyword>
<accession>A0ABS6JH03</accession>
<evidence type="ECO:0000313" key="8">
    <source>
        <dbReference type="Proteomes" id="UP000784880"/>
    </source>
</evidence>
<keyword evidence="1" id="KW-0067">ATP-binding</keyword>
<dbReference type="Pfam" id="PF02655">
    <property type="entry name" value="ATP-grasp_3"/>
    <property type="match status" value="1"/>
</dbReference>
<name>A0ABS6JH03_9BACI</name>
<keyword evidence="8" id="KW-1185">Reference proteome</keyword>
<evidence type="ECO:0000256" key="2">
    <source>
        <dbReference type="PROSITE-ProRule" id="PRU00520"/>
    </source>
</evidence>
<dbReference type="Proteomes" id="UP000784880">
    <property type="component" value="Unassembled WGS sequence"/>
</dbReference>
<keyword evidence="1" id="KW-0547">Nucleotide-binding</keyword>
<dbReference type="EC" id="3.6.1.7" evidence="7"/>
<dbReference type="PANTHER" id="PTHR21621">
    <property type="entry name" value="RIBOSOMAL PROTEIN S6 MODIFICATION PROTEIN"/>
    <property type="match status" value="1"/>
</dbReference>
<dbReference type="InterPro" id="IPR001792">
    <property type="entry name" value="Acylphosphatase-like_dom"/>
</dbReference>